<accession>A0A484HL20</accession>
<dbReference type="PROSITE" id="PS00622">
    <property type="entry name" value="HTH_LUXR_1"/>
    <property type="match status" value="1"/>
</dbReference>
<keyword evidence="7" id="KW-0804">Transcription</keyword>
<dbReference type="InterPro" id="IPR007202">
    <property type="entry name" value="4Fe-4S_dom"/>
</dbReference>
<dbReference type="Gene3D" id="1.10.10.10">
    <property type="entry name" value="Winged helix-like DNA-binding domain superfamily/Winged helix DNA-binding domain"/>
    <property type="match status" value="1"/>
</dbReference>
<gene>
    <name evidence="11" type="ORF">EPICR_60112</name>
</gene>
<dbReference type="Gene3D" id="1.10.15.40">
    <property type="entry name" value="Electron transport complex subunit B, putative Fe-S cluster"/>
    <property type="match status" value="1"/>
</dbReference>
<dbReference type="GO" id="GO:0006355">
    <property type="term" value="P:regulation of DNA-templated transcription"/>
    <property type="evidence" value="ECO:0007669"/>
    <property type="project" value="InterPro"/>
</dbReference>
<dbReference type="InterPro" id="IPR016032">
    <property type="entry name" value="Sig_transdc_resp-reg_C-effctor"/>
</dbReference>
<keyword evidence="2" id="KW-0479">Metal-binding</keyword>
<dbReference type="Pfam" id="PF04060">
    <property type="entry name" value="FeS"/>
    <property type="match status" value="1"/>
</dbReference>
<dbReference type="Pfam" id="PF00196">
    <property type="entry name" value="GerE"/>
    <property type="match status" value="1"/>
</dbReference>
<proteinExistence type="predicted"/>
<organism evidence="11">
    <name type="scientific">uncultured Desulfobacteraceae bacterium</name>
    <dbReference type="NCBI Taxonomy" id="218296"/>
    <lineage>
        <taxon>Bacteria</taxon>
        <taxon>Pseudomonadati</taxon>
        <taxon>Thermodesulfobacteriota</taxon>
        <taxon>Desulfobacteria</taxon>
        <taxon>Desulfobacterales</taxon>
        <taxon>Desulfobacteraceae</taxon>
        <taxon>environmental samples</taxon>
    </lineage>
</organism>
<dbReference type="PRINTS" id="PR00038">
    <property type="entry name" value="HTHLUXR"/>
</dbReference>
<feature type="domain" description="4Fe-4S" evidence="10">
    <location>
        <begin position="115"/>
        <end position="178"/>
    </location>
</feature>
<dbReference type="GO" id="GO:0051539">
    <property type="term" value="F:4 iron, 4 sulfur cluster binding"/>
    <property type="evidence" value="ECO:0007669"/>
    <property type="project" value="UniProtKB-KW"/>
</dbReference>
<dbReference type="CDD" id="cd06170">
    <property type="entry name" value="LuxR_C_like"/>
    <property type="match status" value="1"/>
</dbReference>
<sequence length="282" mass="31959">MFIQGYSEVSVKRAGVRSDVVCDLKWGAHFKFNRDIRELFPYINGAVPDARYQVRPPHTRFVHENVQCSLYPKEAMVAPFRGQRQCFLFIENLIRFLNDLYDRRKSLSPSHKVYREPVSVMDILKALPRNNCRECGRKTCMAFAVALREGEASPAQCPGLAKPITTYTVFPVLGEDGTVKSTFAIESEAGEPRADETRAPSADGKSDKTRRDRFGIRIQYDLTPREIEVLRCVAEGATNPEISERLNISPHTVKSHVIHIFNKINVNHRAQAAVWAAKNQVV</sequence>
<keyword evidence="1" id="KW-0004">4Fe-4S</keyword>
<dbReference type="GO" id="GO:0003677">
    <property type="term" value="F:DNA binding"/>
    <property type="evidence" value="ECO:0007669"/>
    <property type="project" value="UniProtKB-KW"/>
</dbReference>
<evidence type="ECO:0000256" key="6">
    <source>
        <dbReference type="ARBA" id="ARBA00023125"/>
    </source>
</evidence>
<evidence type="ECO:0000259" key="9">
    <source>
        <dbReference type="PROSITE" id="PS50043"/>
    </source>
</evidence>
<feature type="region of interest" description="Disordered" evidence="8">
    <location>
        <begin position="184"/>
        <end position="210"/>
    </location>
</feature>
<evidence type="ECO:0000256" key="5">
    <source>
        <dbReference type="ARBA" id="ARBA00023015"/>
    </source>
</evidence>
<feature type="compositionally biased region" description="Basic and acidic residues" evidence="8">
    <location>
        <begin position="190"/>
        <end position="210"/>
    </location>
</feature>
<evidence type="ECO:0000259" key="10">
    <source>
        <dbReference type="PROSITE" id="PS51656"/>
    </source>
</evidence>
<dbReference type="PANTHER" id="PTHR44688:SF16">
    <property type="entry name" value="DNA-BINDING TRANSCRIPTIONAL ACTIVATOR DEVR_DOSR"/>
    <property type="match status" value="1"/>
</dbReference>
<dbReference type="GO" id="GO:0046872">
    <property type="term" value="F:metal ion binding"/>
    <property type="evidence" value="ECO:0007669"/>
    <property type="project" value="UniProtKB-KW"/>
</dbReference>
<evidence type="ECO:0000256" key="8">
    <source>
        <dbReference type="SAM" id="MobiDB-lite"/>
    </source>
</evidence>
<feature type="domain" description="HTH luxR-type" evidence="9">
    <location>
        <begin position="215"/>
        <end position="280"/>
    </location>
</feature>
<dbReference type="PANTHER" id="PTHR44688">
    <property type="entry name" value="DNA-BINDING TRANSCRIPTIONAL ACTIVATOR DEVR_DOSR"/>
    <property type="match status" value="1"/>
</dbReference>
<evidence type="ECO:0000256" key="4">
    <source>
        <dbReference type="ARBA" id="ARBA00023014"/>
    </source>
</evidence>
<dbReference type="SUPFAM" id="SSF46894">
    <property type="entry name" value="C-terminal effector domain of the bipartite response regulators"/>
    <property type="match status" value="1"/>
</dbReference>
<evidence type="ECO:0000256" key="2">
    <source>
        <dbReference type="ARBA" id="ARBA00022723"/>
    </source>
</evidence>
<keyword evidence="3" id="KW-0408">Iron</keyword>
<name>A0A484HL20_9BACT</name>
<keyword evidence="4" id="KW-0411">Iron-sulfur</keyword>
<dbReference type="AlphaFoldDB" id="A0A484HL20"/>
<dbReference type="EMBL" id="CAACVI010000049">
    <property type="protein sequence ID" value="VEN75125.1"/>
    <property type="molecule type" value="Genomic_DNA"/>
</dbReference>
<dbReference type="SMART" id="SM00421">
    <property type="entry name" value="HTH_LUXR"/>
    <property type="match status" value="1"/>
</dbReference>
<evidence type="ECO:0000256" key="7">
    <source>
        <dbReference type="ARBA" id="ARBA00023163"/>
    </source>
</evidence>
<evidence type="ECO:0000256" key="3">
    <source>
        <dbReference type="ARBA" id="ARBA00023004"/>
    </source>
</evidence>
<protein>
    <submittedName>
        <fullName evidence="11">Transcriptional regulator, LuxR family</fullName>
    </submittedName>
</protein>
<dbReference type="PROSITE" id="PS51656">
    <property type="entry name" value="4FE4S"/>
    <property type="match status" value="1"/>
</dbReference>
<dbReference type="PROSITE" id="PS50043">
    <property type="entry name" value="HTH_LUXR_2"/>
    <property type="match status" value="1"/>
</dbReference>
<keyword evidence="5" id="KW-0805">Transcription regulation</keyword>
<keyword evidence="6" id="KW-0238">DNA-binding</keyword>
<evidence type="ECO:0000256" key="1">
    <source>
        <dbReference type="ARBA" id="ARBA00022485"/>
    </source>
</evidence>
<dbReference type="InterPro" id="IPR036388">
    <property type="entry name" value="WH-like_DNA-bd_sf"/>
</dbReference>
<dbReference type="InterPro" id="IPR000792">
    <property type="entry name" value="Tscrpt_reg_LuxR_C"/>
</dbReference>
<evidence type="ECO:0000313" key="11">
    <source>
        <dbReference type="EMBL" id="VEN75125.1"/>
    </source>
</evidence>
<reference evidence="11" key="1">
    <citation type="submission" date="2019-01" db="EMBL/GenBank/DDBJ databases">
        <authorList>
            <consortium name="Genoscope - CEA"/>
            <person name="William W."/>
        </authorList>
    </citation>
    <scope>NUCLEOTIDE SEQUENCE</scope>
    <source>
        <strain evidence="11">CR-1</strain>
    </source>
</reference>